<dbReference type="InterPro" id="IPR050563">
    <property type="entry name" value="4-hydroxybenzoyl-CoA_TE"/>
</dbReference>
<dbReference type="AlphaFoldDB" id="A0A9W6KI19"/>
<evidence type="ECO:0000313" key="2">
    <source>
        <dbReference type="Proteomes" id="UP001143480"/>
    </source>
</evidence>
<keyword evidence="2" id="KW-1185">Reference proteome</keyword>
<dbReference type="Pfam" id="PF13279">
    <property type="entry name" value="4HBT_2"/>
    <property type="match status" value="1"/>
</dbReference>
<dbReference type="InterPro" id="IPR029069">
    <property type="entry name" value="HotDog_dom_sf"/>
</dbReference>
<organism evidence="1 2">
    <name type="scientific">Dactylosporangium matsuzakiense</name>
    <dbReference type="NCBI Taxonomy" id="53360"/>
    <lineage>
        <taxon>Bacteria</taxon>
        <taxon>Bacillati</taxon>
        <taxon>Actinomycetota</taxon>
        <taxon>Actinomycetes</taxon>
        <taxon>Micromonosporales</taxon>
        <taxon>Micromonosporaceae</taxon>
        <taxon>Dactylosporangium</taxon>
    </lineage>
</organism>
<evidence type="ECO:0000313" key="1">
    <source>
        <dbReference type="EMBL" id="GLL01913.1"/>
    </source>
</evidence>
<dbReference type="EMBL" id="BSFP01000019">
    <property type="protein sequence ID" value="GLL01913.1"/>
    <property type="molecule type" value="Genomic_DNA"/>
</dbReference>
<dbReference type="RefSeq" id="WP_261961705.1">
    <property type="nucleotide sequence ID" value="NZ_BAAAXA010000001.1"/>
</dbReference>
<dbReference type="PANTHER" id="PTHR31793:SF24">
    <property type="entry name" value="LONG-CHAIN ACYL-COA THIOESTERASE FADM"/>
    <property type="match status" value="1"/>
</dbReference>
<dbReference type="Gene3D" id="3.10.129.10">
    <property type="entry name" value="Hotdog Thioesterase"/>
    <property type="match status" value="1"/>
</dbReference>
<sequence>MSIECRPGHVEPFTVHFDDLDPMGIVHNSRYAVFLERALSRWWGERGVSFAGGRPSTPDAVHAVAEYCISYRAPVRGTGEIGVHFWLENLGESSAVYGFRILSPDGGTVHAEGRRVNVKLDPRTLRPAPWTDDARRTAEPLLAVGAEKVAQQR</sequence>
<dbReference type="PANTHER" id="PTHR31793">
    <property type="entry name" value="4-HYDROXYBENZOYL-COA THIOESTERASE FAMILY MEMBER"/>
    <property type="match status" value="1"/>
</dbReference>
<dbReference type="GO" id="GO:0047617">
    <property type="term" value="F:fatty acyl-CoA hydrolase activity"/>
    <property type="evidence" value="ECO:0007669"/>
    <property type="project" value="TreeGrafter"/>
</dbReference>
<reference evidence="1" key="2">
    <citation type="submission" date="2023-01" db="EMBL/GenBank/DDBJ databases">
        <authorList>
            <person name="Sun Q."/>
            <person name="Evtushenko L."/>
        </authorList>
    </citation>
    <scope>NUCLEOTIDE SEQUENCE</scope>
    <source>
        <strain evidence="1">VKM Ac-1321</strain>
    </source>
</reference>
<dbReference type="SUPFAM" id="SSF54637">
    <property type="entry name" value="Thioesterase/thiol ester dehydrase-isomerase"/>
    <property type="match status" value="1"/>
</dbReference>
<protein>
    <submittedName>
        <fullName evidence="1">Thioesterase</fullName>
    </submittedName>
</protein>
<reference evidence="1" key="1">
    <citation type="journal article" date="2014" name="Int. J. Syst. Evol. Microbiol.">
        <title>Complete genome sequence of Corynebacterium casei LMG S-19264T (=DSM 44701T), isolated from a smear-ripened cheese.</title>
        <authorList>
            <consortium name="US DOE Joint Genome Institute (JGI-PGF)"/>
            <person name="Walter F."/>
            <person name="Albersmeier A."/>
            <person name="Kalinowski J."/>
            <person name="Ruckert C."/>
        </authorList>
    </citation>
    <scope>NUCLEOTIDE SEQUENCE</scope>
    <source>
        <strain evidence="1">VKM Ac-1321</strain>
    </source>
</reference>
<proteinExistence type="predicted"/>
<dbReference type="CDD" id="cd00586">
    <property type="entry name" value="4HBT"/>
    <property type="match status" value="1"/>
</dbReference>
<accession>A0A9W6KI19</accession>
<dbReference type="Proteomes" id="UP001143480">
    <property type="component" value="Unassembled WGS sequence"/>
</dbReference>
<gene>
    <name evidence="1" type="ORF">GCM10017581_036550</name>
</gene>
<name>A0A9W6KI19_9ACTN</name>
<comment type="caution">
    <text evidence="1">The sequence shown here is derived from an EMBL/GenBank/DDBJ whole genome shotgun (WGS) entry which is preliminary data.</text>
</comment>